<dbReference type="AlphaFoldDB" id="A0A2Z6S4M0"/>
<evidence type="ECO:0008006" key="4">
    <source>
        <dbReference type="Google" id="ProtNLM"/>
    </source>
</evidence>
<protein>
    <recommendedName>
        <fullName evidence="4">F-box domain-containing protein</fullName>
    </recommendedName>
</protein>
<evidence type="ECO:0000313" key="1">
    <source>
        <dbReference type="EMBL" id="GBC05805.1"/>
    </source>
</evidence>
<dbReference type="InterPro" id="IPR032675">
    <property type="entry name" value="LRR_dom_sf"/>
</dbReference>
<sequence length="556" mass="65607">MAQTIKKIFCVGLKKKHQSTQRTQDKIPQNKTKPKWKRLFSLGRKIKKDSKNQKIEQDNHNVQEIDKKKKVVILPTDCLLEIFKYFRDDLKTLHSCLLVDKNWCISTVRLIWKQPFLNKKSPIIIDVYLSCLTLHERKNLIKNGVNLSNITKPASFHYANFLRHIDMKNFYAAVDARTARMKESKIIENRTTNLICRALCRLFMTKCENLQTLRLNWNYVGEWKGYPILPYHRNASTFLYELSELTIHKINTRDIFLDMEKHSKNLIKLEIMDYCFDNLPEHRHESIYTLIKNQNNLQHCKLFAYGTCPVIPMKALDFQTKSLTHFELIYAKFISDESYNAFISLSNCRNLKTLIIEYCYFENQDFLQPLINTHFPHLHKIRFGSLQCNASEIFVELIKKNSSSLRDLHYSDDVSRQFNHLILETIVTYSTTSLISLSIPFRNYQTPQLITLLSFSNQLQSLKLIGPYGHERAFVEFLPILAKLLPNSLRHFSLDLNWVIINTLQQFLSNLNARLNTLYISGWSRRIRDEDVIMIKDYLQQNNPEIDLHDFLKDIT</sequence>
<organism evidence="1 3">
    <name type="scientific">Rhizophagus clarus</name>
    <dbReference type="NCBI Taxonomy" id="94130"/>
    <lineage>
        <taxon>Eukaryota</taxon>
        <taxon>Fungi</taxon>
        <taxon>Fungi incertae sedis</taxon>
        <taxon>Mucoromycota</taxon>
        <taxon>Glomeromycotina</taxon>
        <taxon>Glomeromycetes</taxon>
        <taxon>Glomerales</taxon>
        <taxon>Glomeraceae</taxon>
        <taxon>Rhizophagus</taxon>
    </lineage>
</organism>
<accession>A0A2Z6S4M0</accession>
<dbReference type="InterPro" id="IPR036047">
    <property type="entry name" value="F-box-like_dom_sf"/>
</dbReference>
<comment type="caution">
    <text evidence="1">The sequence shown here is derived from an EMBL/GenBank/DDBJ whole genome shotgun (WGS) entry which is preliminary data.</text>
</comment>
<evidence type="ECO:0000313" key="2">
    <source>
        <dbReference type="EMBL" id="GES87301.1"/>
    </source>
</evidence>
<dbReference type="EMBL" id="BLAL01000165">
    <property type="protein sequence ID" value="GES87301.1"/>
    <property type="molecule type" value="Genomic_DNA"/>
</dbReference>
<evidence type="ECO:0000313" key="3">
    <source>
        <dbReference type="Proteomes" id="UP000247702"/>
    </source>
</evidence>
<dbReference type="Proteomes" id="UP000247702">
    <property type="component" value="Unassembled WGS sequence"/>
</dbReference>
<dbReference type="SUPFAM" id="SSF81383">
    <property type="entry name" value="F-box domain"/>
    <property type="match status" value="1"/>
</dbReference>
<gene>
    <name evidence="2" type="ORF">RCL2_001430600</name>
    <name evidence="1" type="ORF">RclHR1_06430006</name>
</gene>
<dbReference type="Proteomes" id="UP000615446">
    <property type="component" value="Unassembled WGS sequence"/>
</dbReference>
<reference evidence="2" key="2">
    <citation type="submission" date="2019-10" db="EMBL/GenBank/DDBJ databases">
        <title>Conservation and host-specific expression of non-tandemly repeated heterogenous ribosome RNA gene in arbuscular mycorrhizal fungi.</title>
        <authorList>
            <person name="Maeda T."/>
            <person name="Kobayashi Y."/>
            <person name="Nakagawa T."/>
            <person name="Ezawa T."/>
            <person name="Yamaguchi K."/>
            <person name="Bino T."/>
            <person name="Nishimoto Y."/>
            <person name="Shigenobu S."/>
            <person name="Kawaguchi M."/>
        </authorList>
    </citation>
    <scope>NUCLEOTIDE SEQUENCE</scope>
    <source>
        <strain evidence="2">HR1</strain>
    </source>
</reference>
<keyword evidence="3" id="KW-1185">Reference proteome</keyword>
<name>A0A2Z6S4M0_9GLOM</name>
<proteinExistence type="predicted"/>
<dbReference type="SUPFAM" id="SSF52047">
    <property type="entry name" value="RNI-like"/>
    <property type="match status" value="1"/>
</dbReference>
<dbReference type="Gene3D" id="3.80.10.10">
    <property type="entry name" value="Ribonuclease Inhibitor"/>
    <property type="match status" value="1"/>
</dbReference>
<reference evidence="1 3" key="1">
    <citation type="submission" date="2017-11" db="EMBL/GenBank/DDBJ databases">
        <title>The genome of Rhizophagus clarus HR1 reveals common genetic basis of auxotrophy among arbuscular mycorrhizal fungi.</title>
        <authorList>
            <person name="Kobayashi Y."/>
        </authorList>
    </citation>
    <scope>NUCLEOTIDE SEQUENCE [LARGE SCALE GENOMIC DNA]</scope>
    <source>
        <strain evidence="1 3">HR1</strain>
    </source>
</reference>
<dbReference type="OrthoDB" id="2368966at2759"/>
<dbReference type="EMBL" id="BEXD01004030">
    <property type="protein sequence ID" value="GBC05805.1"/>
    <property type="molecule type" value="Genomic_DNA"/>
</dbReference>